<dbReference type="GO" id="GO:0003700">
    <property type="term" value="F:DNA-binding transcription factor activity"/>
    <property type="evidence" value="ECO:0007669"/>
    <property type="project" value="InterPro"/>
</dbReference>
<keyword evidence="4" id="KW-0812">Transmembrane</keyword>
<dbReference type="RefSeq" id="WP_073176446.1">
    <property type="nucleotide sequence ID" value="NZ_FQWL01000001.1"/>
</dbReference>
<dbReference type="Proteomes" id="UP000184532">
    <property type="component" value="Unassembled WGS sequence"/>
</dbReference>
<dbReference type="InterPro" id="IPR020449">
    <property type="entry name" value="Tscrpt_reg_AraC-type_HTH"/>
</dbReference>
<feature type="transmembrane region" description="Helical" evidence="4">
    <location>
        <begin position="193"/>
        <end position="211"/>
    </location>
</feature>
<keyword evidence="1" id="KW-0805">Transcription regulation</keyword>
<evidence type="ECO:0000313" key="7">
    <source>
        <dbReference type="Proteomes" id="UP000184532"/>
    </source>
</evidence>
<dbReference type="PROSITE" id="PS01124">
    <property type="entry name" value="HTH_ARAC_FAMILY_2"/>
    <property type="match status" value="1"/>
</dbReference>
<dbReference type="SMART" id="SM00342">
    <property type="entry name" value="HTH_ARAC"/>
    <property type="match status" value="1"/>
</dbReference>
<feature type="transmembrane region" description="Helical" evidence="4">
    <location>
        <begin position="68"/>
        <end position="90"/>
    </location>
</feature>
<accession>A0A1M5IEE8</accession>
<keyword evidence="4" id="KW-1133">Transmembrane helix</keyword>
<evidence type="ECO:0000256" key="1">
    <source>
        <dbReference type="ARBA" id="ARBA00023015"/>
    </source>
</evidence>
<dbReference type="PANTHER" id="PTHR43280">
    <property type="entry name" value="ARAC-FAMILY TRANSCRIPTIONAL REGULATOR"/>
    <property type="match status" value="1"/>
</dbReference>
<evidence type="ECO:0000313" key="6">
    <source>
        <dbReference type="EMBL" id="SHG26724.1"/>
    </source>
</evidence>
<feature type="transmembrane region" description="Helical" evidence="4">
    <location>
        <begin position="102"/>
        <end position="120"/>
    </location>
</feature>
<proteinExistence type="predicted"/>
<keyword evidence="2 6" id="KW-0238">DNA-binding</keyword>
<feature type="transmembrane region" description="Helical" evidence="4">
    <location>
        <begin position="40"/>
        <end position="62"/>
    </location>
</feature>
<dbReference type="Gene3D" id="1.10.10.60">
    <property type="entry name" value="Homeodomain-like"/>
    <property type="match status" value="1"/>
</dbReference>
<keyword evidence="4" id="KW-0472">Membrane</keyword>
<organism evidence="6 7">
    <name type="scientific">Flagellimonas flava</name>
    <dbReference type="NCBI Taxonomy" id="570519"/>
    <lineage>
        <taxon>Bacteria</taxon>
        <taxon>Pseudomonadati</taxon>
        <taxon>Bacteroidota</taxon>
        <taxon>Flavobacteriia</taxon>
        <taxon>Flavobacteriales</taxon>
        <taxon>Flavobacteriaceae</taxon>
        <taxon>Flagellimonas</taxon>
    </lineage>
</organism>
<dbReference type="InterPro" id="IPR018062">
    <property type="entry name" value="HTH_AraC-typ_CS"/>
</dbReference>
<feature type="transmembrane region" description="Helical" evidence="4">
    <location>
        <begin position="164"/>
        <end position="187"/>
    </location>
</feature>
<evidence type="ECO:0000256" key="4">
    <source>
        <dbReference type="SAM" id="Phobius"/>
    </source>
</evidence>
<evidence type="ECO:0000256" key="2">
    <source>
        <dbReference type="ARBA" id="ARBA00023125"/>
    </source>
</evidence>
<evidence type="ECO:0000256" key="3">
    <source>
        <dbReference type="ARBA" id="ARBA00023163"/>
    </source>
</evidence>
<dbReference type="GO" id="GO:0043565">
    <property type="term" value="F:sequence-specific DNA binding"/>
    <property type="evidence" value="ECO:0007669"/>
    <property type="project" value="InterPro"/>
</dbReference>
<keyword evidence="7" id="KW-1185">Reference proteome</keyword>
<dbReference type="Pfam" id="PF12833">
    <property type="entry name" value="HTH_18"/>
    <property type="match status" value="1"/>
</dbReference>
<dbReference type="PRINTS" id="PR00032">
    <property type="entry name" value="HTHARAC"/>
</dbReference>
<feature type="transmembrane region" description="Helical" evidence="4">
    <location>
        <begin position="12"/>
        <end position="31"/>
    </location>
</feature>
<dbReference type="OrthoDB" id="6283866at2"/>
<dbReference type="SUPFAM" id="SSF46689">
    <property type="entry name" value="Homeodomain-like"/>
    <property type="match status" value="1"/>
</dbReference>
<dbReference type="PROSITE" id="PS00041">
    <property type="entry name" value="HTH_ARAC_FAMILY_1"/>
    <property type="match status" value="1"/>
</dbReference>
<feature type="domain" description="HTH araC/xylS-type" evidence="5">
    <location>
        <begin position="236"/>
        <end position="344"/>
    </location>
</feature>
<feature type="transmembrane region" description="Helical" evidence="4">
    <location>
        <begin position="132"/>
        <end position="152"/>
    </location>
</feature>
<name>A0A1M5IEE8_9FLAO</name>
<keyword evidence="3" id="KW-0804">Transcription</keyword>
<dbReference type="InterPro" id="IPR018060">
    <property type="entry name" value="HTH_AraC"/>
</dbReference>
<dbReference type="InterPro" id="IPR009057">
    <property type="entry name" value="Homeodomain-like_sf"/>
</dbReference>
<dbReference type="PANTHER" id="PTHR43280:SF29">
    <property type="entry name" value="ARAC-FAMILY TRANSCRIPTIONAL REGULATOR"/>
    <property type="match status" value="1"/>
</dbReference>
<evidence type="ECO:0000259" key="5">
    <source>
        <dbReference type="PROSITE" id="PS01124"/>
    </source>
</evidence>
<gene>
    <name evidence="6" type="ORF">SAMN04488116_0654</name>
</gene>
<dbReference type="AlphaFoldDB" id="A0A1M5IEE8"/>
<reference evidence="7" key="1">
    <citation type="submission" date="2016-11" db="EMBL/GenBank/DDBJ databases">
        <authorList>
            <person name="Varghese N."/>
            <person name="Submissions S."/>
        </authorList>
    </citation>
    <scope>NUCLEOTIDE SEQUENCE [LARGE SCALE GENOMIC DNA]</scope>
    <source>
        <strain evidence="7">DSM 22638</strain>
    </source>
</reference>
<protein>
    <submittedName>
        <fullName evidence="6">AraC-type DNA-binding protein</fullName>
    </submittedName>
</protein>
<dbReference type="EMBL" id="FQWL01000001">
    <property type="protein sequence ID" value="SHG26724.1"/>
    <property type="molecule type" value="Genomic_DNA"/>
</dbReference>
<sequence>MRTLRLQRELELFIAGIAASQSLFMAIYSLFERKRDFRNVLLFLFFLVITIRLTKSILWVYLETTPVWLINIGFAAHALSGPSLLLYIWYVLYPREWSKWQWIHFVPGILLALTIHTLSLDGFWHSGGYSALLFHQMIYSMAGLALFGFHFFNAGGPKISKAAVVWTGALVLGTTLLQFLYFSNYILGLTPYLLGPIVYAPLIYFLAFLLFKNPSLLKYKELHKNGSIKLSEVEMQKAAENIKRLMEQEQLYLDANCTLTVVSKAAKLPPYLVSHIINNALGKNFPDFLNGYRIEAAKFKLKHPDYQNTKIASIAYDVGFNSISAFNIFFKRATGTTPSKYRLKSA</sequence>
<dbReference type="STRING" id="570519.SAMN04488116_0654"/>